<evidence type="ECO:0000313" key="2">
    <source>
        <dbReference type="Proteomes" id="UP000029665"/>
    </source>
</evidence>
<dbReference type="OrthoDB" id="37659at2759"/>
<proteinExistence type="predicted"/>
<dbReference type="HOGENOM" id="CLU_2110192_0_0_1"/>
<gene>
    <name evidence="1" type="ORF">BN946_scf184868.g22</name>
</gene>
<protein>
    <submittedName>
        <fullName evidence="1">Uncharacterized protein</fullName>
    </submittedName>
</protein>
<dbReference type="EMBL" id="CCBP010000392">
    <property type="protein sequence ID" value="CDO76608.1"/>
    <property type="molecule type" value="Genomic_DNA"/>
</dbReference>
<accession>A0A060SVT0</accession>
<evidence type="ECO:0000313" key="1">
    <source>
        <dbReference type="EMBL" id="CDO76608.1"/>
    </source>
</evidence>
<dbReference type="Proteomes" id="UP000029665">
    <property type="component" value="Unassembled WGS sequence"/>
</dbReference>
<name>A0A060SVT0_PYCCI</name>
<reference evidence="1" key="1">
    <citation type="submission" date="2014-01" db="EMBL/GenBank/DDBJ databases">
        <title>The genome of the white-rot fungus Pycnoporus cinnabarinus: a basidiomycete model with a versatile arsenal for lignocellulosic biomass breakdown.</title>
        <authorList>
            <person name="Levasseur A."/>
            <person name="Lomascolo A."/>
            <person name="Ruiz-Duenas F.J."/>
            <person name="Uzan E."/>
            <person name="Piumi F."/>
            <person name="Kues U."/>
            <person name="Ram A.F.J."/>
            <person name="Murat C."/>
            <person name="Haon M."/>
            <person name="Benoit I."/>
            <person name="Arfi Y."/>
            <person name="Chevret D."/>
            <person name="Drula E."/>
            <person name="Kwon M.J."/>
            <person name="Gouret P."/>
            <person name="Lesage-Meessen L."/>
            <person name="Lombard V."/>
            <person name="Mariette J."/>
            <person name="Noirot C."/>
            <person name="Park J."/>
            <person name="Patyshakuliyeva A."/>
            <person name="Wieneger R.A.B."/>
            <person name="Wosten H.A.B."/>
            <person name="Martin F."/>
            <person name="Coutinho P.M."/>
            <person name="de Vries R."/>
            <person name="Martinez A.T."/>
            <person name="Klopp C."/>
            <person name="Pontarotti P."/>
            <person name="Henrissat B."/>
            <person name="Record E."/>
        </authorList>
    </citation>
    <scope>NUCLEOTIDE SEQUENCE [LARGE SCALE GENOMIC DNA]</scope>
    <source>
        <strain evidence="1">BRFM137</strain>
    </source>
</reference>
<sequence>MPQKSSRPDRRLLVVAQQDLQGHHRRTEHWSLIVISPPSRAPDLLQLAGNMDTFHFETMQVPDVLTIAGLCGGCPVGDIAADSLDKLKDKLLPSASSCMRGCGTARTGYSKHFGR</sequence>
<keyword evidence="2" id="KW-1185">Reference proteome</keyword>
<dbReference type="AlphaFoldDB" id="A0A060SVT0"/>
<comment type="caution">
    <text evidence="1">The sequence shown here is derived from an EMBL/GenBank/DDBJ whole genome shotgun (WGS) entry which is preliminary data.</text>
</comment>
<organism evidence="1 2">
    <name type="scientific">Pycnoporus cinnabarinus</name>
    <name type="common">Cinnabar-red polypore</name>
    <name type="synonym">Trametes cinnabarina</name>
    <dbReference type="NCBI Taxonomy" id="5643"/>
    <lineage>
        <taxon>Eukaryota</taxon>
        <taxon>Fungi</taxon>
        <taxon>Dikarya</taxon>
        <taxon>Basidiomycota</taxon>
        <taxon>Agaricomycotina</taxon>
        <taxon>Agaricomycetes</taxon>
        <taxon>Polyporales</taxon>
        <taxon>Polyporaceae</taxon>
        <taxon>Trametes</taxon>
    </lineage>
</organism>